<protein>
    <submittedName>
        <fullName evidence="3">Glucoamylase</fullName>
    </submittedName>
</protein>
<dbReference type="Pfam" id="PF00686">
    <property type="entry name" value="CBM_20"/>
    <property type="match status" value="1"/>
</dbReference>
<dbReference type="OrthoDB" id="550577at2759"/>
<sequence>MKTLPNSSSKIIVDKFIASSKEPLLSRRESCSLPISRKLVSFGFFHSISIQHKAVHAVITSLSSTPDQSKTVHVKFQLQKHCTFGEQFLIVGDDPMFGFWDPSSAIPLNWSKDDLWTVELDIPVGKSIQFKFLLKGRTGNILWQPGPDRIFQTWETNNIIAVSEDWDNSELQKIVEEEQLADQNGQPVVNSEVMIVAENLCHSNYANQVSAIADRNTFAEKSIAEPQMEQLVADNTTPSQEKPKAIVADNISYSSEDPKGNASSQKFGEIIISDLKEESMAIPNQNVMIALENLGNNDRAPTIKNPRITNTEGNLINHEEPVLVPGLTSLSTEPTEEPSANGGEKRIAADASVATNEAKNHNMQDQSSDESEKRIAFDASVEAYEAKDHTVPELDEKQEPDGEPPQQATTKIFKGEEQLNIKCNQKNHSPKREEQPDSEPTSNIIVQNDIQWGRKTLQKLLANLGLL</sequence>
<feature type="region of interest" description="Disordered" evidence="1">
    <location>
        <begin position="389"/>
        <end position="408"/>
    </location>
</feature>
<dbReference type="GO" id="GO:2001070">
    <property type="term" value="F:starch binding"/>
    <property type="evidence" value="ECO:0007669"/>
    <property type="project" value="InterPro"/>
</dbReference>
<dbReference type="InterPro" id="IPR002044">
    <property type="entry name" value="CBM20"/>
</dbReference>
<evidence type="ECO:0000313" key="4">
    <source>
        <dbReference type="Proteomes" id="UP000516437"/>
    </source>
</evidence>
<accession>A0A6A1WD98</accession>
<dbReference type="EMBL" id="RXIC02000021">
    <property type="protein sequence ID" value="KAB1220820.1"/>
    <property type="molecule type" value="Genomic_DNA"/>
</dbReference>
<proteinExistence type="predicted"/>
<comment type="caution">
    <text evidence="3">The sequence shown here is derived from an EMBL/GenBank/DDBJ whole genome shotgun (WGS) entry which is preliminary data.</text>
</comment>
<dbReference type="CDD" id="cd05467">
    <property type="entry name" value="CBM20"/>
    <property type="match status" value="1"/>
</dbReference>
<dbReference type="FunFam" id="2.60.40.10:FF:000552">
    <property type="entry name" value="Related to glucoamylase"/>
    <property type="match status" value="1"/>
</dbReference>
<organism evidence="3 4">
    <name type="scientific">Morella rubra</name>
    <name type="common">Chinese bayberry</name>
    <dbReference type="NCBI Taxonomy" id="262757"/>
    <lineage>
        <taxon>Eukaryota</taxon>
        <taxon>Viridiplantae</taxon>
        <taxon>Streptophyta</taxon>
        <taxon>Embryophyta</taxon>
        <taxon>Tracheophyta</taxon>
        <taxon>Spermatophyta</taxon>
        <taxon>Magnoliopsida</taxon>
        <taxon>eudicotyledons</taxon>
        <taxon>Gunneridae</taxon>
        <taxon>Pentapetalae</taxon>
        <taxon>rosids</taxon>
        <taxon>fabids</taxon>
        <taxon>Fagales</taxon>
        <taxon>Myricaceae</taxon>
        <taxon>Morella</taxon>
    </lineage>
</organism>
<feature type="compositionally biased region" description="Basic and acidic residues" evidence="1">
    <location>
        <begin position="389"/>
        <end position="400"/>
    </location>
</feature>
<dbReference type="Gene3D" id="2.60.40.10">
    <property type="entry name" value="Immunoglobulins"/>
    <property type="match status" value="1"/>
</dbReference>
<keyword evidence="4" id="KW-1185">Reference proteome</keyword>
<dbReference type="PROSITE" id="PS51166">
    <property type="entry name" value="CBM20"/>
    <property type="match status" value="1"/>
</dbReference>
<dbReference type="PANTHER" id="PTHR15048">
    <property type="entry name" value="STARCH-BINDING DOMAIN-CONTAINING PROTEIN 1"/>
    <property type="match status" value="1"/>
</dbReference>
<evidence type="ECO:0000256" key="1">
    <source>
        <dbReference type="SAM" id="MobiDB-lite"/>
    </source>
</evidence>
<evidence type="ECO:0000259" key="2">
    <source>
        <dbReference type="PROSITE" id="PS51166"/>
    </source>
</evidence>
<dbReference type="InterPro" id="IPR013784">
    <property type="entry name" value="Carb-bd-like_fold"/>
</dbReference>
<dbReference type="SMART" id="SM01065">
    <property type="entry name" value="CBM_2"/>
    <property type="match status" value="1"/>
</dbReference>
<reference evidence="3 4" key="1">
    <citation type="journal article" date="2019" name="Plant Biotechnol. J.">
        <title>The red bayberry genome and genetic basis of sex determination.</title>
        <authorList>
            <person name="Jia H.M."/>
            <person name="Jia H.J."/>
            <person name="Cai Q.L."/>
            <person name="Wang Y."/>
            <person name="Zhao H.B."/>
            <person name="Yang W.F."/>
            <person name="Wang G.Y."/>
            <person name="Li Y.H."/>
            <person name="Zhan D.L."/>
            <person name="Shen Y.T."/>
            <person name="Niu Q.F."/>
            <person name="Chang L."/>
            <person name="Qiu J."/>
            <person name="Zhao L."/>
            <person name="Xie H.B."/>
            <person name="Fu W.Y."/>
            <person name="Jin J."/>
            <person name="Li X.W."/>
            <person name="Jiao Y."/>
            <person name="Zhou C.C."/>
            <person name="Tu T."/>
            <person name="Chai C.Y."/>
            <person name="Gao J.L."/>
            <person name="Fan L.J."/>
            <person name="van de Weg E."/>
            <person name="Wang J.Y."/>
            <person name="Gao Z.S."/>
        </authorList>
    </citation>
    <scope>NUCLEOTIDE SEQUENCE [LARGE SCALE GENOMIC DNA]</scope>
    <source>
        <tissue evidence="3">Leaves</tissue>
    </source>
</reference>
<dbReference type="SUPFAM" id="SSF49452">
    <property type="entry name" value="Starch-binding domain-like"/>
    <property type="match status" value="1"/>
</dbReference>
<dbReference type="AlphaFoldDB" id="A0A6A1WD98"/>
<feature type="domain" description="CBM20" evidence="2">
    <location>
        <begin position="66"/>
        <end position="168"/>
    </location>
</feature>
<feature type="region of interest" description="Disordered" evidence="1">
    <location>
        <begin position="424"/>
        <end position="445"/>
    </location>
</feature>
<dbReference type="InterPro" id="IPR013783">
    <property type="entry name" value="Ig-like_fold"/>
</dbReference>
<name>A0A6A1WD98_9ROSI</name>
<dbReference type="Proteomes" id="UP000516437">
    <property type="component" value="Chromosome 3"/>
</dbReference>
<gene>
    <name evidence="3" type="ORF">CJ030_MR3G003320</name>
</gene>
<evidence type="ECO:0000313" key="3">
    <source>
        <dbReference type="EMBL" id="KAB1220820.1"/>
    </source>
</evidence>
<dbReference type="PANTHER" id="PTHR15048:SF0">
    <property type="entry name" value="STARCH-BINDING DOMAIN-CONTAINING PROTEIN 1"/>
    <property type="match status" value="1"/>
</dbReference>
<dbReference type="GO" id="GO:0016020">
    <property type="term" value="C:membrane"/>
    <property type="evidence" value="ECO:0007669"/>
    <property type="project" value="TreeGrafter"/>
</dbReference>